<accession>X0W5U1</accession>
<gene>
    <name evidence="1" type="ORF">S01H1_33052</name>
</gene>
<feature type="non-terminal residue" evidence="1">
    <location>
        <position position="1"/>
    </location>
</feature>
<organism evidence="1">
    <name type="scientific">marine sediment metagenome</name>
    <dbReference type="NCBI Taxonomy" id="412755"/>
    <lineage>
        <taxon>unclassified sequences</taxon>
        <taxon>metagenomes</taxon>
        <taxon>ecological metagenomes</taxon>
    </lineage>
</organism>
<evidence type="ECO:0000313" key="1">
    <source>
        <dbReference type="EMBL" id="GAG08046.1"/>
    </source>
</evidence>
<dbReference type="AlphaFoldDB" id="X0W5U1"/>
<reference evidence="1" key="1">
    <citation type="journal article" date="2014" name="Front. Microbiol.">
        <title>High frequency of phylogenetically diverse reductive dehalogenase-homologous genes in deep subseafloor sedimentary metagenomes.</title>
        <authorList>
            <person name="Kawai M."/>
            <person name="Futagami T."/>
            <person name="Toyoda A."/>
            <person name="Takaki Y."/>
            <person name="Nishi S."/>
            <person name="Hori S."/>
            <person name="Arai W."/>
            <person name="Tsubouchi T."/>
            <person name="Morono Y."/>
            <person name="Uchiyama I."/>
            <person name="Ito T."/>
            <person name="Fujiyama A."/>
            <person name="Inagaki F."/>
            <person name="Takami H."/>
        </authorList>
    </citation>
    <scope>NUCLEOTIDE SEQUENCE</scope>
    <source>
        <strain evidence="1">Expedition CK06-06</strain>
    </source>
</reference>
<sequence>QTLRNDRGKRAAVQTWWATTDAAPITPEEAETAFLAEHPLGTGYPDVSGLYLLETECEKTTHDLCVVTARFEATSMDNPDQRAVGHEIIRDNLYSETEIVYQDINDNYIGNKPGEEGLPALRPLVTIVVDKIQRHVYRSNMYGFMKTRNDVAFSTPKGTQLAASAGILLFVGAQINPLDNGNYQVLYEFLVDPDNLHNTTVFPRDEDKGILDLNDPTTHELYETANYATLIPDES</sequence>
<name>X0W5U1_9ZZZZ</name>
<dbReference type="EMBL" id="BARS01020503">
    <property type="protein sequence ID" value="GAG08046.1"/>
    <property type="molecule type" value="Genomic_DNA"/>
</dbReference>
<comment type="caution">
    <text evidence="1">The sequence shown here is derived from an EMBL/GenBank/DDBJ whole genome shotgun (WGS) entry which is preliminary data.</text>
</comment>
<proteinExistence type="predicted"/>
<protein>
    <submittedName>
        <fullName evidence="1">Uncharacterized protein</fullName>
    </submittedName>
</protein>